<feature type="transmembrane region" description="Helical" evidence="1">
    <location>
        <begin position="12"/>
        <end position="32"/>
    </location>
</feature>
<protein>
    <submittedName>
        <fullName evidence="2">Uncharacterized protein</fullName>
    </submittedName>
</protein>
<dbReference type="AlphaFoldDB" id="A0A382U6T1"/>
<gene>
    <name evidence="2" type="ORF">METZ01_LOCUS382797</name>
</gene>
<dbReference type="SUPFAM" id="SSF158682">
    <property type="entry name" value="TerB-like"/>
    <property type="match status" value="1"/>
</dbReference>
<proteinExistence type="predicted"/>
<accession>A0A382U6T1</accession>
<reference evidence="2" key="1">
    <citation type="submission" date="2018-05" db="EMBL/GenBank/DDBJ databases">
        <authorList>
            <person name="Lanie J.A."/>
            <person name="Ng W.-L."/>
            <person name="Kazmierczak K.M."/>
            <person name="Andrzejewski T.M."/>
            <person name="Davidsen T.M."/>
            <person name="Wayne K.J."/>
            <person name="Tettelin H."/>
            <person name="Glass J.I."/>
            <person name="Rusch D."/>
            <person name="Podicherti R."/>
            <person name="Tsui H.-C.T."/>
            <person name="Winkler M.E."/>
        </authorList>
    </citation>
    <scope>NUCLEOTIDE SEQUENCE</scope>
</reference>
<dbReference type="InterPro" id="IPR029024">
    <property type="entry name" value="TerB-like"/>
</dbReference>
<feature type="non-terminal residue" evidence="2">
    <location>
        <position position="1"/>
    </location>
</feature>
<name>A0A382U6T1_9ZZZZ</name>
<sequence>VSIWGKILGASAGYALGGPLGALAGVVVGHYIGRFRAEANAAEQLEQSINTGPASRRSERQVSFAIAVIALSAKLAKVDGVVTRDEVEKFKRVF</sequence>
<organism evidence="2">
    <name type="scientific">marine metagenome</name>
    <dbReference type="NCBI Taxonomy" id="408172"/>
    <lineage>
        <taxon>unclassified sequences</taxon>
        <taxon>metagenomes</taxon>
        <taxon>ecological metagenomes</taxon>
    </lineage>
</organism>
<keyword evidence="1" id="KW-0812">Transmembrane</keyword>
<evidence type="ECO:0000256" key="1">
    <source>
        <dbReference type="SAM" id="Phobius"/>
    </source>
</evidence>
<keyword evidence="1" id="KW-1133">Transmembrane helix</keyword>
<feature type="non-terminal residue" evidence="2">
    <location>
        <position position="94"/>
    </location>
</feature>
<evidence type="ECO:0000313" key="2">
    <source>
        <dbReference type="EMBL" id="SVD29943.1"/>
    </source>
</evidence>
<dbReference type="EMBL" id="UINC01141915">
    <property type="protein sequence ID" value="SVD29943.1"/>
    <property type="molecule type" value="Genomic_DNA"/>
</dbReference>
<keyword evidence="1" id="KW-0472">Membrane</keyword>